<keyword evidence="4" id="KW-1185">Reference proteome</keyword>
<sequence length="69" mass="7880">MSLNKRDCIVPNIELLEYDFKKGEMIGSGSFGSVFNAYSKKMKGFTALKVLHNDPTNFNNESNNEFIRE</sequence>
<dbReference type="InterPro" id="IPR011009">
    <property type="entry name" value="Kinase-like_dom_sf"/>
</dbReference>
<reference evidence="3 4" key="1">
    <citation type="submission" date="2021-06" db="EMBL/GenBank/DDBJ databases">
        <authorList>
            <person name="Kallberg Y."/>
            <person name="Tangrot J."/>
            <person name="Rosling A."/>
        </authorList>
    </citation>
    <scope>NUCLEOTIDE SEQUENCE [LARGE SCALE GENOMIC DNA]</scope>
    <source>
        <strain evidence="3 4">120-4 pot B 10/14</strain>
    </source>
</reference>
<feature type="binding site" evidence="1">
    <location>
        <position position="49"/>
    </location>
    <ligand>
        <name>ATP</name>
        <dbReference type="ChEBI" id="CHEBI:30616"/>
    </ligand>
</feature>
<feature type="non-terminal residue" evidence="3">
    <location>
        <position position="69"/>
    </location>
</feature>
<dbReference type="Proteomes" id="UP000789901">
    <property type="component" value="Unassembled WGS sequence"/>
</dbReference>
<evidence type="ECO:0000256" key="1">
    <source>
        <dbReference type="PROSITE-ProRule" id="PRU10141"/>
    </source>
</evidence>
<organism evidence="3 4">
    <name type="scientific">Gigaspora margarita</name>
    <dbReference type="NCBI Taxonomy" id="4874"/>
    <lineage>
        <taxon>Eukaryota</taxon>
        <taxon>Fungi</taxon>
        <taxon>Fungi incertae sedis</taxon>
        <taxon>Mucoromycota</taxon>
        <taxon>Glomeromycotina</taxon>
        <taxon>Glomeromycetes</taxon>
        <taxon>Diversisporales</taxon>
        <taxon>Gigasporaceae</taxon>
        <taxon>Gigaspora</taxon>
    </lineage>
</organism>
<keyword evidence="1" id="KW-0547">Nucleotide-binding</keyword>
<comment type="caution">
    <text evidence="3">The sequence shown here is derived from an EMBL/GenBank/DDBJ whole genome shotgun (WGS) entry which is preliminary data.</text>
</comment>
<dbReference type="PROSITE" id="PS00107">
    <property type="entry name" value="PROTEIN_KINASE_ATP"/>
    <property type="match status" value="1"/>
</dbReference>
<evidence type="ECO:0000313" key="3">
    <source>
        <dbReference type="EMBL" id="CAG8745336.1"/>
    </source>
</evidence>
<keyword evidence="1" id="KW-0067">ATP-binding</keyword>
<gene>
    <name evidence="3" type="ORF">GMARGA_LOCUS15807</name>
</gene>
<dbReference type="SUPFAM" id="SSF56112">
    <property type="entry name" value="Protein kinase-like (PK-like)"/>
    <property type="match status" value="1"/>
</dbReference>
<dbReference type="PROSITE" id="PS50011">
    <property type="entry name" value="PROTEIN_KINASE_DOM"/>
    <property type="match status" value="1"/>
</dbReference>
<name>A0ABN7V9P6_GIGMA</name>
<dbReference type="EMBL" id="CAJVQB010011117">
    <property type="protein sequence ID" value="CAG8745336.1"/>
    <property type="molecule type" value="Genomic_DNA"/>
</dbReference>
<dbReference type="InterPro" id="IPR000719">
    <property type="entry name" value="Prot_kinase_dom"/>
</dbReference>
<feature type="domain" description="Protein kinase" evidence="2">
    <location>
        <begin position="20"/>
        <end position="69"/>
    </location>
</feature>
<proteinExistence type="predicted"/>
<accession>A0ABN7V9P6</accession>
<dbReference type="Gene3D" id="3.30.200.20">
    <property type="entry name" value="Phosphorylase Kinase, domain 1"/>
    <property type="match status" value="1"/>
</dbReference>
<evidence type="ECO:0000259" key="2">
    <source>
        <dbReference type="PROSITE" id="PS50011"/>
    </source>
</evidence>
<dbReference type="InterPro" id="IPR017441">
    <property type="entry name" value="Protein_kinase_ATP_BS"/>
</dbReference>
<evidence type="ECO:0000313" key="4">
    <source>
        <dbReference type="Proteomes" id="UP000789901"/>
    </source>
</evidence>
<protein>
    <submittedName>
        <fullName evidence="3">10320_t:CDS:1</fullName>
    </submittedName>
</protein>